<dbReference type="EMBL" id="CP000250">
    <property type="protein sequence ID" value="ABD06259.1"/>
    <property type="molecule type" value="Genomic_DNA"/>
</dbReference>
<dbReference type="Gene3D" id="3.40.50.150">
    <property type="entry name" value="Vaccinia Virus protein VP39"/>
    <property type="match status" value="1"/>
</dbReference>
<name>Q2IZV1_RHOP2</name>
<sequence>MPWWVKLGAKLGLARLPVPYGFWKRIGIFRHGEMMVPERAIAAFESHFKDAQLRHEMPAQFQSLELGPGDSVLSGFVARAFGARRAWLVDAGAFAETDVQNCREAMAILTSRGMPAPSITGATIREAMDQANVVYLTEGTRSLAAIPDGSVDFFWSQVVLEHVPRADFSALMQELRRVAAPDAIGVHSIDFRDHLGGGLNNLRFSDAIWESKAFSGSGFYTNRLRPREMIDQMKAAGFAVEVVSEQRWPALPLPRAKMAPQFRAFAEEDFLVCDLRVVIRPL</sequence>
<organism evidence="2 3">
    <name type="scientific">Rhodopseudomonas palustris (strain HaA2)</name>
    <dbReference type="NCBI Taxonomy" id="316058"/>
    <lineage>
        <taxon>Bacteria</taxon>
        <taxon>Pseudomonadati</taxon>
        <taxon>Pseudomonadota</taxon>
        <taxon>Alphaproteobacteria</taxon>
        <taxon>Hyphomicrobiales</taxon>
        <taxon>Nitrobacteraceae</taxon>
        <taxon>Rhodopseudomonas</taxon>
    </lineage>
</organism>
<evidence type="ECO:0000259" key="1">
    <source>
        <dbReference type="Pfam" id="PF08241"/>
    </source>
</evidence>
<gene>
    <name evidence="2" type="ordered locus">RPB_1549</name>
</gene>
<protein>
    <recommendedName>
        <fullName evidence="1">Methyltransferase type 11 domain-containing protein</fullName>
    </recommendedName>
</protein>
<keyword evidence="3" id="KW-1185">Reference proteome</keyword>
<dbReference type="InterPro" id="IPR013216">
    <property type="entry name" value="Methyltransf_11"/>
</dbReference>
<dbReference type="STRING" id="316058.RPB_1549"/>
<dbReference type="Pfam" id="PF08241">
    <property type="entry name" value="Methyltransf_11"/>
    <property type="match status" value="1"/>
</dbReference>
<reference evidence="2 3" key="1">
    <citation type="submission" date="2006-01" db="EMBL/GenBank/DDBJ databases">
        <title>Complete sequence of Rhodopseudomonas palustris HaA2.</title>
        <authorList>
            <consortium name="US DOE Joint Genome Institute"/>
            <person name="Copeland A."/>
            <person name="Lucas S."/>
            <person name="Lapidus A."/>
            <person name="Barry K."/>
            <person name="Detter J.C."/>
            <person name="Glavina T."/>
            <person name="Hammon N."/>
            <person name="Israni S."/>
            <person name="Pitluck S."/>
            <person name="Chain P."/>
            <person name="Malfatti S."/>
            <person name="Shin M."/>
            <person name="Vergez L."/>
            <person name="Schmutz J."/>
            <person name="Larimer F."/>
            <person name="Land M."/>
            <person name="Hauser L."/>
            <person name="Pelletier D.A."/>
            <person name="Kyrpides N."/>
            <person name="Anderson I."/>
            <person name="Oda Y."/>
            <person name="Harwood C.S."/>
            <person name="Richardson P."/>
        </authorList>
    </citation>
    <scope>NUCLEOTIDE SEQUENCE [LARGE SCALE GENOMIC DNA]</scope>
    <source>
        <strain evidence="2 3">HaA2</strain>
    </source>
</reference>
<dbReference type="KEGG" id="rpb:RPB_1549"/>
<feature type="domain" description="Methyltransferase type 11" evidence="1">
    <location>
        <begin position="130"/>
        <end position="183"/>
    </location>
</feature>
<dbReference type="Proteomes" id="UP000008809">
    <property type="component" value="Chromosome"/>
</dbReference>
<dbReference type="SUPFAM" id="SSF53335">
    <property type="entry name" value="S-adenosyl-L-methionine-dependent methyltransferases"/>
    <property type="match status" value="1"/>
</dbReference>
<dbReference type="GO" id="GO:0008757">
    <property type="term" value="F:S-adenosylmethionine-dependent methyltransferase activity"/>
    <property type="evidence" value="ECO:0007669"/>
    <property type="project" value="InterPro"/>
</dbReference>
<dbReference type="InterPro" id="IPR029063">
    <property type="entry name" value="SAM-dependent_MTases_sf"/>
</dbReference>
<dbReference type="AlphaFoldDB" id="Q2IZV1"/>
<evidence type="ECO:0000313" key="2">
    <source>
        <dbReference type="EMBL" id="ABD06259.1"/>
    </source>
</evidence>
<accession>Q2IZV1</accession>
<evidence type="ECO:0000313" key="3">
    <source>
        <dbReference type="Proteomes" id="UP000008809"/>
    </source>
</evidence>
<proteinExistence type="predicted"/>
<dbReference type="eggNOG" id="COG2230">
    <property type="taxonomic scope" value="Bacteria"/>
</dbReference>
<dbReference type="HOGENOM" id="CLU_986527_0_0_5"/>